<gene>
    <name evidence="2" type="ORF">M9Y10_040763</name>
</gene>
<comment type="caution">
    <text evidence="2">The sequence shown here is derived from an EMBL/GenBank/DDBJ whole genome shotgun (WGS) entry which is preliminary data.</text>
</comment>
<dbReference type="PROSITE" id="PS51420">
    <property type="entry name" value="RHO"/>
    <property type="match status" value="1"/>
</dbReference>
<dbReference type="PRINTS" id="PR00449">
    <property type="entry name" value="RASTRNSFRMNG"/>
</dbReference>
<dbReference type="SMART" id="SM00175">
    <property type="entry name" value="RAB"/>
    <property type="match status" value="1"/>
</dbReference>
<dbReference type="Pfam" id="PF00071">
    <property type="entry name" value="Ras"/>
    <property type="match status" value="1"/>
</dbReference>
<dbReference type="PROSITE" id="PS51421">
    <property type="entry name" value="RAS"/>
    <property type="match status" value="1"/>
</dbReference>
<dbReference type="SMART" id="SM00174">
    <property type="entry name" value="RHO"/>
    <property type="match status" value="1"/>
</dbReference>
<proteinExistence type="predicted"/>
<evidence type="ECO:0000313" key="2">
    <source>
        <dbReference type="EMBL" id="KAK8885317.1"/>
    </source>
</evidence>
<evidence type="ECO:0000313" key="3">
    <source>
        <dbReference type="Proteomes" id="UP001470230"/>
    </source>
</evidence>
<dbReference type="PROSITE" id="PS51419">
    <property type="entry name" value="RAB"/>
    <property type="match status" value="1"/>
</dbReference>
<keyword evidence="1" id="KW-0547">Nucleotide-binding</keyword>
<keyword evidence="3" id="KW-1185">Reference proteome</keyword>
<dbReference type="InterPro" id="IPR005225">
    <property type="entry name" value="Small_GTP-bd"/>
</dbReference>
<dbReference type="SUPFAM" id="SSF52540">
    <property type="entry name" value="P-loop containing nucleoside triphosphate hydrolases"/>
    <property type="match status" value="1"/>
</dbReference>
<organism evidence="2 3">
    <name type="scientific">Tritrichomonas musculus</name>
    <dbReference type="NCBI Taxonomy" id="1915356"/>
    <lineage>
        <taxon>Eukaryota</taxon>
        <taxon>Metamonada</taxon>
        <taxon>Parabasalia</taxon>
        <taxon>Tritrichomonadida</taxon>
        <taxon>Tritrichomonadidae</taxon>
        <taxon>Tritrichomonas</taxon>
    </lineage>
</organism>
<dbReference type="EMBL" id="JAPFFF010000007">
    <property type="protein sequence ID" value="KAK8885317.1"/>
    <property type="molecule type" value="Genomic_DNA"/>
</dbReference>
<accession>A0ABR2K4B0</accession>
<dbReference type="PANTHER" id="PTHR47978">
    <property type="match status" value="1"/>
</dbReference>
<sequence length="203" mass="22686">MSSYKAVFLGEGRVGKTSIGLKWCEGTFDPKRKSTVQAGFYSKSVETSKGIIELNLWDTAGQEVYHAVAPIYYKDANAALLIYDVTNQVSFDRMVQWHRELTQNRGDQVLIVCVANKIDLQNKRVIPAQQGVEFATSIGCHHFEVSAKTGEGIDMLFRYLTENLVKRAPVKRSKPRAIHAVTVLEAEEVEEKPKTENNSGCSC</sequence>
<dbReference type="InterPro" id="IPR027417">
    <property type="entry name" value="P-loop_NTPase"/>
</dbReference>
<evidence type="ECO:0000256" key="1">
    <source>
        <dbReference type="ARBA" id="ARBA00022741"/>
    </source>
</evidence>
<dbReference type="Proteomes" id="UP001470230">
    <property type="component" value="Unassembled WGS sequence"/>
</dbReference>
<name>A0ABR2K4B0_9EUKA</name>
<reference evidence="2 3" key="1">
    <citation type="submission" date="2024-04" db="EMBL/GenBank/DDBJ databases">
        <title>Tritrichomonas musculus Genome.</title>
        <authorList>
            <person name="Alves-Ferreira E."/>
            <person name="Grigg M."/>
            <person name="Lorenzi H."/>
            <person name="Galac M."/>
        </authorList>
    </citation>
    <scope>NUCLEOTIDE SEQUENCE [LARGE SCALE GENOMIC DNA]</scope>
    <source>
        <strain evidence="2 3">EAF2021</strain>
    </source>
</reference>
<dbReference type="NCBIfam" id="TIGR00231">
    <property type="entry name" value="small_GTP"/>
    <property type="match status" value="1"/>
</dbReference>
<dbReference type="SMART" id="SM00173">
    <property type="entry name" value="RAS"/>
    <property type="match status" value="1"/>
</dbReference>
<dbReference type="Gene3D" id="3.40.50.300">
    <property type="entry name" value="P-loop containing nucleotide triphosphate hydrolases"/>
    <property type="match status" value="1"/>
</dbReference>
<dbReference type="SMART" id="SM00176">
    <property type="entry name" value="RAN"/>
    <property type="match status" value="1"/>
</dbReference>
<dbReference type="InterPro" id="IPR001806">
    <property type="entry name" value="Small_GTPase"/>
</dbReference>
<protein>
    <submittedName>
        <fullName evidence="2">Uncharacterized protein</fullName>
    </submittedName>
</protein>